<gene>
    <name evidence="1" type="ORF">TNCT_692521</name>
</gene>
<dbReference type="AlphaFoldDB" id="A0A8X6KSP6"/>
<sequence>MFKNRKMHPSSWNRTLTRRSVVIASTGCTEGIRCFSGAEPYQFRQRSTTNGRWERRLVCRKPHTSRPTEVESLGLYIPFHRDAHNSTQI</sequence>
<dbReference type="OrthoDB" id="10546184at2759"/>
<name>A0A8X6KSP6_TRICU</name>
<keyword evidence="2" id="KW-1185">Reference proteome</keyword>
<evidence type="ECO:0000313" key="1">
    <source>
        <dbReference type="EMBL" id="GFQ82866.1"/>
    </source>
</evidence>
<organism evidence="1 2">
    <name type="scientific">Trichonephila clavata</name>
    <name type="common">Joro spider</name>
    <name type="synonym">Nephila clavata</name>
    <dbReference type="NCBI Taxonomy" id="2740835"/>
    <lineage>
        <taxon>Eukaryota</taxon>
        <taxon>Metazoa</taxon>
        <taxon>Ecdysozoa</taxon>
        <taxon>Arthropoda</taxon>
        <taxon>Chelicerata</taxon>
        <taxon>Arachnida</taxon>
        <taxon>Araneae</taxon>
        <taxon>Araneomorphae</taxon>
        <taxon>Entelegynae</taxon>
        <taxon>Araneoidea</taxon>
        <taxon>Nephilidae</taxon>
        <taxon>Trichonephila</taxon>
    </lineage>
</organism>
<evidence type="ECO:0000313" key="2">
    <source>
        <dbReference type="Proteomes" id="UP000887116"/>
    </source>
</evidence>
<comment type="caution">
    <text evidence="1">The sequence shown here is derived from an EMBL/GenBank/DDBJ whole genome shotgun (WGS) entry which is preliminary data.</text>
</comment>
<reference evidence="1" key="1">
    <citation type="submission" date="2020-07" db="EMBL/GenBank/DDBJ databases">
        <title>Multicomponent nature underlies the extraordinary mechanical properties of spider dragline silk.</title>
        <authorList>
            <person name="Kono N."/>
            <person name="Nakamura H."/>
            <person name="Mori M."/>
            <person name="Yoshida Y."/>
            <person name="Ohtoshi R."/>
            <person name="Malay A.D."/>
            <person name="Moran D.A.P."/>
            <person name="Tomita M."/>
            <person name="Numata K."/>
            <person name="Arakawa K."/>
        </authorList>
    </citation>
    <scope>NUCLEOTIDE SEQUENCE</scope>
</reference>
<proteinExistence type="predicted"/>
<accession>A0A8X6KSP6</accession>
<dbReference type="Proteomes" id="UP000887116">
    <property type="component" value="Unassembled WGS sequence"/>
</dbReference>
<dbReference type="EMBL" id="BMAO01032514">
    <property type="protein sequence ID" value="GFQ82866.1"/>
    <property type="molecule type" value="Genomic_DNA"/>
</dbReference>
<protein>
    <submittedName>
        <fullName evidence="1">Uncharacterized protein</fullName>
    </submittedName>
</protein>